<name>A0A7H8Q7T7_9BACL</name>
<evidence type="ECO:0000313" key="1">
    <source>
        <dbReference type="EMBL" id="QKX49920.1"/>
    </source>
</evidence>
<protein>
    <submittedName>
        <fullName evidence="1">Uncharacterized protein</fullName>
    </submittedName>
</protein>
<dbReference type="InterPro" id="IPR054199">
    <property type="entry name" value="DUF6904"/>
</dbReference>
<reference evidence="2" key="1">
    <citation type="submission" date="2020-06" db="EMBL/GenBank/DDBJ databases">
        <title>Isolation of Planomicrobium glaciei.</title>
        <authorList>
            <person name="Malisova L."/>
            <person name="Safrankova R."/>
            <person name="Jakubu V."/>
            <person name="Spanelova P."/>
        </authorList>
    </citation>
    <scope>NUCLEOTIDE SEQUENCE [LARGE SCALE GENOMIC DNA]</scope>
    <source>
        <strain evidence="2">NRL-ATB46093</strain>
    </source>
</reference>
<keyword evidence="2" id="KW-1185">Reference proteome</keyword>
<evidence type="ECO:0000313" key="2">
    <source>
        <dbReference type="Proteomes" id="UP000509222"/>
    </source>
</evidence>
<organism evidence="1 2">
    <name type="scientific">Planococcus glaciei</name>
    <dbReference type="NCBI Taxonomy" id="459472"/>
    <lineage>
        <taxon>Bacteria</taxon>
        <taxon>Bacillati</taxon>
        <taxon>Bacillota</taxon>
        <taxon>Bacilli</taxon>
        <taxon>Bacillales</taxon>
        <taxon>Caryophanaceae</taxon>
        <taxon>Planococcus</taxon>
    </lineage>
</organism>
<gene>
    <name evidence="1" type="ORF">HF394_04565</name>
</gene>
<dbReference type="Proteomes" id="UP000509222">
    <property type="component" value="Chromosome"/>
</dbReference>
<sequence>MLTMTNTPNHTGVKISGDYFDLDELNQAIYHVIGDENKYYDYAGSRMRILGISYEIRHAAQGDRNVESVFNGLHDHTKKQHSFIAPDKNIYFSTEVLWPEILYAAIALKDFVRLHREEAKFPDWNSHLHVIGRFQSLVLDCLHGQVPEEEYQAILKAFQQAAPVEEYAIQYIDFLNLKFIGMPKKQREKSLAAVALKIAMQDNDYLAFRSQVLEAANPNKVPIHEIRLQAEYPDEIEW</sequence>
<proteinExistence type="predicted"/>
<accession>A0A7H8Q7T7</accession>
<dbReference type="Pfam" id="PF21845">
    <property type="entry name" value="DUF6904"/>
    <property type="match status" value="1"/>
</dbReference>
<dbReference type="AlphaFoldDB" id="A0A7H8Q7T7"/>
<dbReference type="EMBL" id="CP051177">
    <property type="protein sequence ID" value="QKX49920.1"/>
    <property type="molecule type" value="Genomic_DNA"/>
</dbReference>
<dbReference type="RefSeq" id="WP_036805149.1">
    <property type="nucleotide sequence ID" value="NZ_CP051177.1"/>
</dbReference>